<evidence type="ECO:0000256" key="6">
    <source>
        <dbReference type="ARBA" id="ARBA00023180"/>
    </source>
</evidence>
<dbReference type="InterPro" id="IPR000337">
    <property type="entry name" value="GPCR_3"/>
</dbReference>
<evidence type="ECO:0000256" key="3">
    <source>
        <dbReference type="ARBA" id="ARBA00022989"/>
    </source>
</evidence>
<dbReference type="STRING" id="329046.A0A1Y2CWS7"/>
<dbReference type="Pfam" id="PF01094">
    <property type="entry name" value="ANF_receptor"/>
    <property type="match status" value="1"/>
</dbReference>
<evidence type="ECO:0000256" key="4">
    <source>
        <dbReference type="ARBA" id="ARBA00023136"/>
    </source>
</evidence>
<dbReference type="Proteomes" id="UP000193642">
    <property type="component" value="Unassembled WGS sequence"/>
</dbReference>
<feature type="transmembrane region" description="Helical" evidence="7">
    <location>
        <begin position="365"/>
        <end position="386"/>
    </location>
</feature>
<dbReference type="Gene3D" id="3.40.50.2300">
    <property type="match status" value="1"/>
</dbReference>
<evidence type="ECO:0000256" key="2">
    <source>
        <dbReference type="ARBA" id="ARBA00022692"/>
    </source>
</evidence>
<evidence type="ECO:0000313" key="9">
    <source>
        <dbReference type="EMBL" id="ORY51294.1"/>
    </source>
</evidence>
<dbReference type="InterPro" id="IPR001828">
    <property type="entry name" value="ANF_lig-bd_rcpt"/>
</dbReference>
<comment type="subcellular location">
    <subcellularLocation>
        <location evidence="1">Membrane</location>
        <topology evidence="1">Multi-pass membrane protein</topology>
    </subcellularLocation>
</comment>
<dbReference type="Pfam" id="PF00003">
    <property type="entry name" value="7tm_3"/>
    <property type="match status" value="1"/>
</dbReference>
<evidence type="ECO:0000256" key="1">
    <source>
        <dbReference type="ARBA" id="ARBA00004141"/>
    </source>
</evidence>
<dbReference type="OrthoDB" id="5984008at2759"/>
<sequence>MSDDIVNIHTDVIAVIGSDISSVTIPTAEILSIYQIPYCSVCAASPALSNKDMFSYFWRPQLENFGQALAVFLLALNVKQIAVLYQPFSSYGYVSQEVVSEAQRHGIRIVAKLSLSQSPSVSLEEALFVTMSLNRVSARYIVMIGDSSKVSGILYRVGKLGIFGPNFVWLVYNEPTTSAPLIEYGPDYETYASNYICVGRTDVNLTATANQFYSYTQITKSDLSRVDLFQNSNVRLSADCVMNLLYGLDKLLKTNKSVTPDLLSSRKGNALLDYSRFQDTGYNGLAFHPFQLTETGDLKAPTIFASVSRKSSLDFGETNANSTLFTFYSPNLPVFFNRSTIRPSDGSKTEPILYSYSLETIDGQWILILCTLGITACILATLFLYVARETASVKAASVAESFTIILACLLCYLSLFGSFGVKTWAKCHFQWLGLSSGYNLGLSTILCKNLLLVRLFGRKHVKRPEREVLIFRVLNWGLVIIHFVKH</sequence>
<organism evidence="9 10">
    <name type="scientific">Rhizoclosmatium globosum</name>
    <dbReference type="NCBI Taxonomy" id="329046"/>
    <lineage>
        <taxon>Eukaryota</taxon>
        <taxon>Fungi</taxon>
        <taxon>Fungi incertae sedis</taxon>
        <taxon>Chytridiomycota</taxon>
        <taxon>Chytridiomycota incertae sedis</taxon>
        <taxon>Chytridiomycetes</taxon>
        <taxon>Chytridiales</taxon>
        <taxon>Chytriomycetaceae</taxon>
        <taxon>Rhizoclosmatium</taxon>
    </lineage>
</organism>
<name>A0A1Y2CWS7_9FUNG</name>
<dbReference type="SUPFAM" id="SSF53822">
    <property type="entry name" value="Periplasmic binding protein-like I"/>
    <property type="match status" value="1"/>
</dbReference>
<evidence type="ECO:0000313" key="10">
    <source>
        <dbReference type="Proteomes" id="UP000193642"/>
    </source>
</evidence>
<reference evidence="9 10" key="1">
    <citation type="submission" date="2016-07" db="EMBL/GenBank/DDBJ databases">
        <title>Pervasive Adenine N6-methylation of Active Genes in Fungi.</title>
        <authorList>
            <consortium name="DOE Joint Genome Institute"/>
            <person name="Mondo S.J."/>
            <person name="Dannebaum R.O."/>
            <person name="Kuo R.C."/>
            <person name="Labutti K."/>
            <person name="Haridas S."/>
            <person name="Kuo A."/>
            <person name="Salamov A."/>
            <person name="Ahrendt S.R."/>
            <person name="Lipzen A."/>
            <person name="Sullivan W."/>
            <person name="Andreopoulos W.B."/>
            <person name="Clum A."/>
            <person name="Lindquist E."/>
            <person name="Daum C."/>
            <person name="Ramamoorthy G.K."/>
            <person name="Gryganskyi A."/>
            <person name="Culley D."/>
            <person name="Magnuson J.K."/>
            <person name="James T.Y."/>
            <person name="O'Malley M.A."/>
            <person name="Stajich J.E."/>
            <person name="Spatafora J.W."/>
            <person name="Visel A."/>
            <person name="Grigoriev I.V."/>
        </authorList>
    </citation>
    <scope>NUCLEOTIDE SEQUENCE [LARGE SCALE GENOMIC DNA]</scope>
    <source>
        <strain evidence="9 10">JEL800</strain>
    </source>
</reference>
<keyword evidence="2 7" id="KW-0812">Transmembrane</keyword>
<comment type="caution">
    <text evidence="9">The sequence shown here is derived from an EMBL/GenBank/DDBJ whole genome shotgun (WGS) entry which is preliminary data.</text>
</comment>
<dbReference type="InterPro" id="IPR017978">
    <property type="entry name" value="GPCR_3_C"/>
</dbReference>
<keyword evidence="6" id="KW-0325">Glycoprotein</keyword>
<dbReference type="PRINTS" id="PR00248">
    <property type="entry name" value="GPCRMGR"/>
</dbReference>
<evidence type="ECO:0000256" key="7">
    <source>
        <dbReference type="SAM" id="Phobius"/>
    </source>
</evidence>
<proteinExistence type="predicted"/>
<keyword evidence="4 7" id="KW-0472">Membrane</keyword>
<keyword evidence="10" id="KW-1185">Reference proteome</keyword>
<dbReference type="InterPro" id="IPR050726">
    <property type="entry name" value="mGluR"/>
</dbReference>
<dbReference type="GO" id="GO:0004930">
    <property type="term" value="F:G protein-coupled receptor activity"/>
    <property type="evidence" value="ECO:0007669"/>
    <property type="project" value="InterPro"/>
</dbReference>
<dbReference type="AlphaFoldDB" id="A0A1Y2CWS7"/>
<keyword evidence="3 7" id="KW-1133">Transmembrane helix</keyword>
<evidence type="ECO:0000259" key="8">
    <source>
        <dbReference type="PROSITE" id="PS50259"/>
    </source>
</evidence>
<feature type="domain" description="G-protein coupled receptors family 3 profile" evidence="8">
    <location>
        <begin position="362"/>
        <end position="456"/>
    </location>
</feature>
<dbReference type="InterPro" id="IPR028082">
    <property type="entry name" value="Peripla_BP_I"/>
</dbReference>
<accession>A0A1Y2CWS7</accession>
<protein>
    <submittedName>
        <fullName evidence="9">Periplasmic binding protein-like I</fullName>
    </submittedName>
</protein>
<evidence type="ECO:0000256" key="5">
    <source>
        <dbReference type="ARBA" id="ARBA00023170"/>
    </source>
</evidence>
<feature type="transmembrane region" description="Helical" evidence="7">
    <location>
        <begin position="398"/>
        <end position="417"/>
    </location>
</feature>
<dbReference type="EMBL" id="MCGO01000005">
    <property type="protein sequence ID" value="ORY51294.1"/>
    <property type="molecule type" value="Genomic_DNA"/>
</dbReference>
<keyword evidence="5" id="KW-0675">Receptor</keyword>
<gene>
    <name evidence="9" type="ORF">BCR33DRAFT_451666</name>
</gene>
<feature type="transmembrane region" description="Helical" evidence="7">
    <location>
        <begin position="437"/>
        <end position="456"/>
    </location>
</feature>
<dbReference type="PANTHER" id="PTHR24060">
    <property type="entry name" value="METABOTROPIC GLUTAMATE RECEPTOR"/>
    <property type="match status" value="1"/>
</dbReference>
<dbReference type="GO" id="GO:0016020">
    <property type="term" value="C:membrane"/>
    <property type="evidence" value="ECO:0007669"/>
    <property type="project" value="UniProtKB-SubCell"/>
</dbReference>
<dbReference type="PROSITE" id="PS50259">
    <property type="entry name" value="G_PROTEIN_RECEP_F3_4"/>
    <property type="match status" value="1"/>
</dbReference>